<protein>
    <recommendedName>
        <fullName evidence="2">Secretion system C-terminal sorting domain-containing protein</fullName>
    </recommendedName>
</protein>
<gene>
    <name evidence="3" type="ORF">NH26_22815</name>
</gene>
<comment type="caution">
    <text evidence="3">The sequence shown here is derived from an EMBL/GenBank/DDBJ whole genome shotgun (WGS) entry which is preliminary data.</text>
</comment>
<accession>A0A1S1YTR2</accession>
<dbReference type="NCBIfam" id="TIGR04183">
    <property type="entry name" value="Por_Secre_tail"/>
    <property type="match status" value="1"/>
</dbReference>
<feature type="domain" description="Secretion system C-terminal sorting" evidence="2">
    <location>
        <begin position="485"/>
        <end position="547"/>
    </location>
</feature>
<keyword evidence="1" id="KW-0732">Signal</keyword>
<dbReference type="Gene3D" id="2.160.20.10">
    <property type="entry name" value="Single-stranded right-handed beta-helix, Pectin lyase-like"/>
    <property type="match status" value="1"/>
</dbReference>
<dbReference type="EMBL" id="JRYR02000002">
    <property type="protein sequence ID" value="OHX64424.1"/>
    <property type="molecule type" value="Genomic_DNA"/>
</dbReference>
<dbReference type="AlphaFoldDB" id="A0A1S1YTR2"/>
<evidence type="ECO:0000313" key="3">
    <source>
        <dbReference type="EMBL" id="OHX64424.1"/>
    </source>
</evidence>
<organism evidence="3 4">
    <name type="scientific">Flammeovirga pacifica</name>
    <dbReference type="NCBI Taxonomy" id="915059"/>
    <lineage>
        <taxon>Bacteria</taxon>
        <taxon>Pseudomonadati</taxon>
        <taxon>Bacteroidota</taxon>
        <taxon>Cytophagia</taxon>
        <taxon>Cytophagales</taxon>
        <taxon>Flammeovirgaceae</taxon>
        <taxon>Flammeovirga</taxon>
    </lineage>
</organism>
<proteinExistence type="predicted"/>
<dbReference type="InterPro" id="IPR011050">
    <property type="entry name" value="Pectin_lyase_fold/virulence"/>
</dbReference>
<dbReference type="STRING" id="915059.NH26_22815"/>
<feature type="signal peptide" evidence="1">
    <location>
        <begin position="1"/>
        <end position="20"/>
    </location>
</feature>
<evidence type="ECO:0000259" key="2">
    <source>
        <dbReference type="Pfam" id="PF18962"/>
    </source>
</evidence>
<sequence length="553" mass="60520">MKLSKITILLVLFTSFSLCAQQLPSNKTFFNPTFGGTNRSISPSSGTGDDTSLFNSTINAVTSKGGIINVKAGTYRILGVKMKSNVHLRFAAGVTLLPFNASNGVKDPMFEIDGGQTPLKNFSIMGSGGRFKVDLRSVQKTKNIRVFFVKNATNFKVSGINITDNQTVFSSFAFFGNYNTTGKGAEQRITKVHGVPHHGIIENISVTNAAYGYGLVQVQVGHNLLFRNLNSTGGVALRLETGYNPLQFTKGEIFNQIKLREIWGRSIHCKNGQAAVTLSPHTLKQGRVDIKKMTAVSCETGFVWAAGYVSSSVNRPGQSNAGLTPGSFSSNSKIRDLQVTFGQNAQLHYSKRLRYIPCQLRKARVNNVGIAVNLEADGGSRKGPSICSVYSQKDAKGHYALDFPVGTVKAIGFKINEYGLAKNAIVSTSKDDYEVCNESIPNLNFWVPKDYRNTVNPRNPLESSSSSRTSIDMDRAIENTDVNFYPNPTNGQLTIDLSKEDSSSSVQLYNMLGQVVYQARLSAAKHQLQLEGIEKGMYILRVGDHPTEKIIFE</sequence>
<evidence type="ECO:0000256" key="1">
    <source>
        <dbReference type="SAM" id="SignalP"/>
    </source>
</evidence>
<keyword evidence="4" id="KW-1185">Reference proteome</keyword>
<dbReference type="Proteomes" id="UP000179797">
    <property type="component" value="Unassembled WGS sequence"/>
</dbReference>
<feature type="chain" id="PRO_5010302211" description="Secretion system C-terminal sorting domain-containing protein" evidence="1">
    <location>
        <begin position="21"/>
        <end position="553"/>
    </location>
</feature>
<dbReference type="SUPFAM" id="SSF51126">
    <property type="entry name" value="Pectin lyase-like"/>
    <property type="match status" value="1"/>
</dbReference>
<dbReference type="InterPro" id="IPR012334">
    <property type="entry name" value="Pectin_lyas_fold"/>
</dbReference>
<dbReference type="RefSeq" id="WP_044220424.1">
    <property type="nucleotide sequence ID" value="NZ_JRYR02000002.1"/>
</dbReference>
<dbReference type="OrthoDB" id="2985529at2"/>
<name>A0A1S1YTR2_FLAPC</name>
<reference evidence="3 4" key="1">
    <citation type="journal article" date="2012" name="Int. J. Syst. Evol. Microbiol.">
        <title>Flammeovirga pacifica sp. nov., isolated from deep-sea sediment.</title>
        <authorList>
            <person name="Xu H."/>
            <person name="Fu Y."/>
            <person name="Yang N."/>
            <person name="Ding Z."/>
            <person name="Lai Q."/>
            <person name="Zeng R."/>
        </authorList>
    </citation>
    <scope>NUCLEOTIDE SEQUENCE [LARGE SCALE GENOMIC DNA]</scope>
    <source>
        <strain evidence="4">DSM 24597 / LMG 26175 / WPAGA1</strain>
    </source>
</reference>
<evidence type="ECO:0000313" key="4">
    <source>
        <dbReference type="Proteomes" id="UP000179797"/>
    </source>
</evidence>
<dbReference type="Pfam" id="PF18962">
    <property type="entry name" value="Por_Secre_tail"/>
    <property type="match status" value="1"/>
</dbReference>
<dbReference type="InterPro" id="IPR026444">
    <property type="entry name" value="Secre_tail"/>
</dbReference>